<keyword evidence="10" id="KW-1185">Reference proteome</keyword>
<dbReference type="Pfam" id="PF02272">
    <property type="entry name" value="DHHA1"/>
    <property type="match status" value="1"/>
</dbReference>
<reference evidence="9 10" key="1">
    <citation type="journal article" date="2014" name="ISME J.">
        <title>Candidatus Competibacter-lineage genomes retrieved from metagenomes reveal functional metabolic diversity.</title>
        <authorList>
            <person name="McIlroy S.J."/>
            <person name="Albertsen M."/>
            <person name="Andresen E.K."/>
            <person name="Saunders A.M."/>
            <person name="Kristiansen R."/>
            <person name="Stokholm-Bjerregaard M."/>
            <person name="Nielsen K.L."/>
            <person name="Nielsen P.H."/>
        </authorList>
    </citation>
    <scope>NUCLEOTIDE SEQUENCE [LARGE SCALE GENOMIC DNA]</scope>
    <source>
        <strain evidence="9 10">Run_B_J11</strain>
    </source>
</reference>
<evidence type="ECO:0000313" key="9">
    <source>
        <dbReference type="EMBL" id="CDH43613.1"/>
    </source>
</evidence>
<dbReference type="InterPro" id="IPR004610">
    <property type="entry name" value="RecJ"/>
</dbReference>
<evidence type="ECO:0000256" key="4">
    <source>
        <dbReference type="ARBA" id="ARBA00022801"/>
    </source>
</evidence>
<evidence type="ECO:0000313" key="10">
    <source>
        <dbReference type="Proteomes" id="UP000019184"/>
    </source>
</evidence>
<dbReference type="RefSeq" id="WP_034430680.1">
    <property type="nucleotide sequence ID" value="NZ_CBTK010000031.1"/>
</dbReference>
<keyword evidence="5 9" id="KW-0269">Exonuclease</keyword>
<dbReference type="Gene3D" id="3.10.310.30">
    <property type="match status" value="1"/>
</dbReference>
<dbReference type="InterPro" id="IPR041122">
    <property type="entry name" value="RecJ_OB"/>
</dbReference>
<comment type="similarity">
    <text evidence="1">Belongs to the RecJ family.</text>
</comment>
<feature type="domain" description="RecJ OB" evidence="8">
    <location>
        <begin position="468"/>
        <end position="569"/>
    </location>
</feature>
<evidence type="ECO:0000256" key="2">
    <source>
        <dbReference type="ARBA" id="ARBA00019841"/>
    </source>
</evidence>
<dbReference type="PANTHER" id="PTHR30255">
    <property type="entry name" value="SINGLE-STRANDED-DNA-SPECIFIC EXONUCLEASE RECJ"/>
    <property type="match status" value="1"/>
</dbReference>
<evidence type="ECO:0000259" key="7">
    <source>
        <dbReference type="Pfam" id="PF02272"/>
    </source>
</evidence>
<accession>A0A7U7J2L8</accession>
<evidence type="ECO:0000256" key="3">
    <source>
        <dbReference type="ARBA" id="ARBA00022722"/>
    </source>
</evidence>
<dbReference type="SUPFAM" id="SSF64182">
    <property type="entry name" value="DHH phosphoesterases"/>
    <property type="match status" value="1"/>
</dbReference>
<organism evidence="9 10">
    <name type="scientific">Candidatus Contendobacter odensis Run_B_J11</name>
    <dbReference type="NCBI Taxonomy" id="1400861"/>
    <lineage>
        <taxon>Bacteria</taxon>
        <taxon>Pseudomonadati</taxon>
        <taxon>Pseudomonadota</taxon>
        <taxon>Gammaproteobacteria</taxon>
        <taxon>Candidatus Competibacteraceae</taxon>
        <taxon>Candidatus Contendibacter</taxon>
    </lineage>
</organism>
<keyword evidence="4 9" id="KW-0378">Hydrolase</keyword>
<dbReference type="InterPro" id="IPR038763">
    <property type="entry name" value="DHH_sf"/>
</dbReference>
<dbReference type="Pfam" id="PF17768">
    <property type="entry name" value="RecJ_OB"/>
    <property type="match status" value="1"/>
</dbReference>
<dbReference type="Proteomes" id="UP000019184">
    <property type="component" value="Unassembled WGS sequence"/>
</dbReference>
<feature type="domain" description="DHHA1" evidence="7">
    <location>
        <begin position="359"/>
        <end position="453"/>
    </location>
</feature>
<evidence type="ECO:0000256" key="1">
    <source>
        <dbReference type="ARBA" id="ARBA00005915"/>
    </source>
</evidence>
<dbReference type="InterPro" id="IPR051673">
    <property type="entry name" value="SSDNA_exonuclease_RecJ"/>
</dbReference>
<dbReference type="AlphaFoldDB" id="A0A7U7J2L8"/>
<dbReference type="EMBL" id="CBTK010000031">
    <property type="protein sequence ID" value="CDH43613.1"/>
    <property type="molecule type" value="Genomic_DNA"/>
</dbReference>
<dbReference type="OrthoDB" id="9809852at2"/>
<protein>
    <recommendedName>
        <fullName evidence="2">Single-stranded-DNA-specific exonuclease RecJ</fullName>
    </recommendedName>
</protein>
<dbReference type="NCBIfam" id="TIGR00644">
    <property type="entry name" value="recJ"/>
    <property type="match status" value="1"/>
</dbReference>
<dbReference type="Gene3D" id="3.90.1640.30">
    <property type="match status" value="1"/>
</dbReference>
<dbReference type="InterPro" id="IPR001667">
    <property type="entry name" value="DDH_dom"/>
</dbReference>
<name>A0A7U7J2L8_9GAMM</name>
<dbReference type="GO" id="GO:0003676">
    <property type="term" value="F:nucleic acid binding"/>
    <property type="evidence" value="ECO:0007669"/>
    <property type="project" value="InterPro"/>
</dbReference>
<evidence type="ECO:0000259" key="6">
    <source>
        <dbReference type="Pfam" id="PF01368"/>
    </source>
</evidence>
<dbReference type="FunFam" id="3.90.1640.30:FF:000001">
    <property type="entry name" value="Single-stranded-DNA-specific exonuclease RecJ"/>
    <property type="match status" value="1"/>
</dbReference>
<dbReference type="Pfam" id="PF01368">
    <property type="entry name" value="DHH"/>
    <property type="match status" value="1"/>
</dbReference>
<dbReference type="GO" id="GO:0008409">
    <property type="term" value="F:5'-3' exonuclease activity"/>
    <property type="evidence" value="ECO:0007669"/>
    <property type="project" value="InterPro"/>
</dbReference>
<dbReference type="GO" id="GO:0006281">
    <property type="term" value="P:DNA repair"/>
    <property type="evidence" value="ECO:0007669"/>
    <property type="project" value="InterPro"/>
</dbReference>
<proteinExistence type="inferred from homology"/>
<dbReference type="PANTHER" id="PTHR30255:SF2">
    <property type="entry name" value="SINGLE-STRANDED-DNA-SPECIFIC EXONUCLEASE RECJ"/>
    <property type="match status" value="1"/>
</dbReference>
<dbReference type="GO" id="GO:0006310">
    <property type="term" value="P:DNA recombination"/>
    <property type="evidence" value="ECO:0007669"/>
    <property type="project" value="InterPro"/>
</dbReference>
<sequence>MSTSTVIVRRSLPDFADLPGSPLLQRIYAGRGIRSAEELDLRLALLPSPATLKGITEAVSLLETALRQRWRITIVADLDADGATSCALATRALRALGAAEVNYVVPNRFVHGYGLTPEIVAVAAGEQPNLLITVDNGMSSTEGVKTAHALGIRVLITDHHLPGATLPEADALVNPNQPGDTFPGKQLAGVGVIFYVLSALRSRLRESGWFAERGLPDPNMAQFLDLVAVGTVADVVPLAQINRVLVDQGLRRIREGRCVPGIAALFTVAGRSMARATAGDVGFQLGPRLNAAGRLADMSLSIECLLCDDPARALQLAQELNRLNGERRVIETDMKVQALESLDRLPLDDHELPFGLCLFDPGWHQGVVGILAGRIRERVHRPVIAFAPDNSDGLLRGSARSVPGLHIRDVLAAMDVRQPDLIARFGGHAAAAGLSLLPAHLPAFQAAFDAEVRSQLRAEDLNGNLWSDGALESAEISLETADELREAGPWGQGFLEPLFDGVFEVISHRVMKEQHLKLSLRSPGAKPALEAVAFNQVGDFTPGTARLRVAYKLDVNEWRGERRLQLMVAHLEPAV</sequence>
<dbReference type="InterPro" id="IPR003156">
    <property type="entry name" value="DHHA1_dom"/>
</dbReference>
<keyword evidence="3" id="KW-0540">Nuclease</keyword>
<evidence type="ECO:0000256" key="5">
    <source>
        <dbReference type="ARBA" id="ARBA00022839"/>
    </source>
</evidence>
<comment type="caution">
    <text evidence="9">The sequence shown here is derived from an EMBL/GenBank/DDBJ whole genome shotgun (WGS) entry which is preliminary data.</text>
</comment>
<gene>
    <name evidence="9" type="primary">recJ</name>
    <name evidence="9" type="ORF">BN874_1260021</name>
</gene>
<evidence type="ECO:0000259" key="8">
    <source>
        <dbReference type="Pfam" id="PF17768"/>
    </source>
</evidence>
<feature type="domain" description="DDH" evidence="6">
    <location>
        <begin position="71"/>
        <end position="231"/>
    </location>
</feature>